<gene>
    <name evidence="1" type="ORF">K7X08_019345</name>
</gene>
<name>A0A9Q1MXA1_9SOLA</name>
<organism evidence="1 2">
    <name type="scientific">Anisodus acutangulus</name>
    <dbReference type="NCBI Taxonomy" id="402998"/>
    <lineage>
        <taxon>Eukaryota</taxon>
        <taxon>Viridiplantae</taxon>
        <taxon>Streptophyta</taxon>
        <taxon>Embryophyta</taxon>
        <taxon>Tracheophyta</taxon>
        <taxon>Spermatophyta</taxon>
        <taxon>Magnoliopsida</taxon>
        <taxon>eudicotyledons</taxon>
        <taxon>Gunneridae</taxon>
        <taxon>Pentapetalae</taxon>
        <taxon>asterids</taxon>
        <taxon>lamiids</taxon>
        <taxon>Solanales</taxon>
        <taxon>Solanaceae</taxon>
        <taxon>Solanoideae</taxon>
        <taxon>Hyoscyameae</taxon>
        <taxon>Anisodus</taxon>
    </lineage>
</organism>
<proteinExistence type="predicted"/>
<comment type="caution">
    <text evidence="1">The sequence shown here is derived from an EMBL/GenBank/DDBJ whole genome shotgun (WGS) entry which is preliminary data.</text>
</comment>
<dbReference type="Proteomes" id="UP001152561">
    <property type="component" value="Unassembled WGS sequence"/>
</dbReference>
<evidence type="ECO:0000313" key="1">
    <source>
        <dbReference type="EMBL" id="KAJ8567137.1"/>
    </source>
</evidence>
<sequence length="400" mass="44453">MQEVTVKDATASAITAVDGEIASALADGNSSTADKSGAHLEKFDTSIDTETVEGIVFVEIPWSHETAMLCQIANNDTLLVPPVAADVLISSEVEQFSFTKDSSEESENNFDSSVIFYAMNSALDDGQSEETCVRSKFSTSDEIEVTQHLLPVKINCEHNLKEVFKTIFCLHSDFDIHLNKWYATGQRLTTSKSSLAFFGIIMIDIHMYIKIYWMDIGRGLFHVFARQGNIDNVKEVWEEMVNKRCSKGAIELLIFVKAHGSRSKRVIMAAPIIIDCQDQTLKASLAKYHVTEPSQGIGRIIDVISLKQMDAFPRDPQVVSGLHQELANRMKAAAMDSEILSNEVLKLLAEVSTVDDTLKMNHTLVLHESSKEFFSFVIGTVMFIGIWDPEISSTVRKLTG</sequence>
<dbReference type="AlphaFoldDB" id="A0A9Q1MXA1"/>
<dbReference type="EMBL" id="JAJAGQ010000003">
    <property type="protein sequence ID" value="KAJ8567137.1"/>
    <property type="molecule type" value="Genomic_DNA"/>
</dbReference>
<protein>
    <submittedName>
        <fullName evidence="1">Uncharacterized protein</fullName>
    </submittedName>
</protein>
<evidence type="ECO:0000313" key="2">
    <source>
        <dbReference type="Proteomes" id="UP001152561"/>
    </source>
</evidence>
<keyword evidence="2" id="KW-1185">Reference proteome</keyword>
<reference evidence="2" key="1">
    <citation type="journal article" date="2023" name="Proc. Natl. Acad. Sci. U.S.A.">
        <title>Genomic and structural basis for evolution of tropane alkaloid biosynthesis.</title>
        <authorList>
            <person name="Wanga Y.-J."/>
            <person name="Taina T."/>
            <person name="Yua J.-Y."/>
            <person name="Lia J."/>
            <person name="Xua B."/>
            <person name="Chenc J."/>
            <person name="D'Auriad J.C."/>
            <person name="Huanga J.-P."/>
            <person name="Huanga S.-X."/>
        </authorList>
    </citation>
    <scope>NUCLEOTIDE SEQUENCE [LARGE SCALE GENOMIC DNA]</scope>
    <source>
        <strain evidence="2">cv. KIB-2019</strain>
    </source>
</reference>
<accession>A0A9Q1MXA1</accession>